<evidence type="ECO:0000313" key="6">
    <source>
        <dbReference type="EMBL" id="PZO11511.1"/>
    </source>
</evidence>
<name>A0A2W4VH66_9CYAN</name>
<dbReference type="EMBL" id="QBMC01000180">
    <property type="protein sequence ID" value="PZO11511.1"/>
    <property type="molecule type" value="Genomic_DNA"/>
</dbReference>
<evidence type="ECO:0000256" key="1">
    <source>
        <dbReference type="ARBA" id="ARBA00004167"/>
    </source>
</evidence>
<dbReference type="Pfam" id="PF04357">
    <property type="entry name" value="TamB"/>
    <property type="match status" value="1"/>
</dbReference>
<organism evidence="6 7">
    <name type="scientific">Leptolyngbya foveolarum</name>
    <dbReference type="NCBI Taxonomy" id="47253"/>
    <lineage>
        <taxon>Bacteria</taxon>
        <taxon>Bacillati</taxon>
        <taxon>Cyanobacteriota</taxon>
        <taxon>Cyanophyceae</taxon>
        <taxon>Leptolyngbyales</taxon>
        <taxon>Leptolyngbyaceae</taxon>
        <taxon>Leptolyngbya group</taxon>
        <taxon>Leptolyngbya</taxon>
    </lineage>
</organism>
<keyword evidence="2" id="KW-0812">Transmembrane</keyword>
<dbReference type="GO" id="GO:0009306">
    <property type="term" value="P:protein secretion"/>
    <property type="evidence" value="ECO:0007669"/>
    <property type="project" value="InterPro"/>
</dbReference>
<keyword evidence="4" id="KW-0472">Membrane</keyword>
<evidence type="ECO:0000256" key="3">
    <source>
        <dbReference type="ARBA" id="ARBA00022989"/>
    </source>
</evidence>
<proteinExistence type="predicted"/>
<reference evidence="6 7" key="2">
    <citation type="submission" date="2018-06" db="EMBL/GenBank/DDBJ databases">
        <title>Metagenomic assembly of (sub)arctic Cyanobacteria and their associated microbiome from non-axenic cultures.</title>
        <authorList>
            <person name="Baurain D."/>
        </authorList>
    </citation>
    <scope>NUCLEOTIDE SEQUENCE [LARGE SCALE GENOMIC DNA]</scope>
    <source>
        <strain evidence="6">ULC129bin1</strain>
    </source>
</reference>
<dbReference type="Proteomes" id="UP000249354">
    <property type="component" value="Unassembled WGS sequence"/>
</dbReference>
<evidence type="ECO:0000313" key="7">
    <source>
        <dbReference type="Proteomes" id="UP000249354"/>
    </source>
</evidence>
<comment type="caution">
    <text evidence="6">The sequence shown here is derived from an EMBL/GenBank/DDBJ whole genome shotgun (WGS) entry which is preliminary data.</text>
</comment>
<dbReference type="GO" id="GO:0005886">
    <property type="term" value="C:plasma membrane"/>
    <property type="evidence" value="ECO:0007669"/>
    <property type="project" value="InterPro"/>
</dbReference>
<comment type="subcellular location">
    <subcellularLocation>
        <location evidence="1">Membrane</location>
        <topology evidence="1">Single-pass membrane protein</topology>
    </subcellularLocation>
</comment>
<protein>
    <recommendedName>
        <fullName evidence="5">Translocation and assembly module TamB C-terminal domain-containing protein</fullName>
    </recommendedName>
</protein>
<reference evidence="7" key="1">
    <citation type="submission" date="2018-04" db="EMBL/GenBank/DDBJ databases">
        <authorList>
            <person name="Cornet L."/>
        </authorList>
    </citation>
    <scope>NUCLEOTIDE SEQUENCE [LARGE SCALE GENOMIC DNA]</scope>
</reference>
<dbReference type="InterPro" id="IPR007452">
    <property type="entry name" value="TamB_C"/>
</dbReference>
<accession>A0A2W4VH66</accession>
<gene>
    <name evidence="6" type="ORF">DCF25_19270</name>
</gene>
<sequence length="72" mass="8250">MDTGEEESSSIGLEVAAAASLSKRFDVDFQQTLNSNRRPLIGTQYRFTDELKLRGASNLDDTEFELEYRIRF</sequence>
<dbReference type="AlphaFoldDB" id="A0A2W4VH66"/>
<evidence type="ECO:0000256" key="2">
    <source>
        <dbReference type="ARBA" id="ARBA00022692"/>
    </source>
</evidence>
<evidence type="ECO:0000259" key="5">
    <source>
        <dbReference type="Pfam" id="PF04357"/>
    </source>
</evidence>
<evidence type="ECO:0000256" key="4">
    <source>
        <dbReference type="ARBA" id="ARBA00023136"/>
    </source>
</evidence>
<feature type="domain" description="Translocation and assembly module TamB C-terminal" evidence="5">
    <location>
        <begin position="7"/>
        <end position="72"/>
    </location>
</feature>
<keyword evidence="3" id="KW-1133">Transmembrane helix</keyword>